<feature type="compositionally biased region" description="Basic and acidic residues" evidence="2">
    <location>
        <begin position="48"/>
        <end position="71"/>
    </location>
</feature>
<dbReference type="PANTHER" id="PTHR31438:SF1">
    <property type="entry name" value="LYSINE N-ACYLTRANSFERASE C17G9.06C-RELATED"/>
    <property type="match status" value="1"/>
</dbReference>
<proteinExistence type="inferred from homology"/>
<keyword evidence="4" id="KW-0808">Transferase</keyword>
<keyword evidence="5" id="KW-1185">Reference proteome</keyword>
<evidence type="ECO:0000259" key="3">
    <source>
        <dbReference type="SMART" id="SM01006"/>
    </source>
</evidence>
<evidence type="ECO:0000313" key="4">
    <source>
        <dbReference type="EMBL" id="PLN84508.1"/>
    </source>
</evidence>
<organism evidence="4 5">
    <name type="scientific">Aspergillus taichungensis</name>
    <dbReference type="NCBI Taxonomy" id="482145"/>
    <lineage>
        <taxon>Eukaryota</taxon>
        <taxon>Fungi</taxon>
        <taxon>Dikarya</taxon>
        <taxon>Ascomycota</taxon>
        <taxon>Pezizomycotina</taxon>
        <taxon>Eurotiomycetes</taxon>
        <taxon>Eurotiomycetidae</taxon>
        <taxon>Eurotiales</taxon>
        <taxon>Aspergillaceae</taxon>
        <taxon>Aspergillus</taxon>
        <taxon>Aspergillus subgen. Circumdati</taxon>
    </lineage>
</organism>
<dbReference type="AlphaFoldDB" id="A0A2J5I3R4"/>
<evidence type="ECO:0000256" key="1">
    <source>
        <dbReference type="ARBA" id="ARBA00009893"/>
    </source>
</evidence>
<feature type="region of interest" description="Disordered" evidence="2">
    <location>
        <begin position="252"/>
        <end position="291"/>
    </location>
</feature>
<dbReference type="PANTHER" id="PTHR31438">
    <property type="entry name" value="LYSINE N-ACYLTRANSFERASE C17G9.06C-RELATED"/>
    <property type="match status" value="1"/>
</dbReference>
<comment type="similarity">
    <text evidence="1">Belongs to the lysine N-acyltransferase MbtK family.</text>
</comment>
<dbReference type="InterPro" id="IPR016181">
    <property type="entry name" value="Acyl_CoA_acyltransferase"/>
</dbReference>
<dbReference type="OrthoDB" id="448427at2759"/>
<feature type="region of interest" description="Disordered" evidence="2">
    <location>
        <begin position="48"/>
        <end position="77"/>
    </location>
</feature>
<evidence type="ECO:0000313" key="5">
    <source>
        <dbReference type="Proteomes" id="UP000235023"/>
    </source>
</evidence>
<dbReference type="Gene3D" id="3.40.630.30">
    <property type="match status" value="1"/>
</dbReference>
<sequence length="530" mass="59698">MRNHICYLPNGLSFTVSSVFGGVAFKSNDMKLTNPMVPPGWSVVLSTDRRAEHHSAKEDRPRSRHSDKDQDLSFTRFTSPTLRGDSLYLSSIVDPPSTEYKPVSSHARQVAMMLWVTLWWYFHEPQPDSHLHNEASAATPHQGKPKGEWRVAIRREGIFKGRNIVQKLERMGLVASEDSSAGDNPLDLSAWDELFTSRRSFWQIDPRIFIFTPSPLHVPRAIANRPIPSRAGSPPADGASVTTNDIVAHLSSSPEAHYTPSEGPYASSSHRPTYFPPPPTQYTFTNGIRHPIRPKPPHKGDVFYVRYIPSLQQYLSFRVAYLPPPSPSATNTSTPTSPSAIPIHHHAYSASSSSLNSLVPPPREGPSDLDLLHKWMNDPRVNASWGEAGPIAKQEAFLRQNLSARHSFPVIGCWDDKPFGYFELYWVKEDRLGPLIGGAANYDRGIHLLIGEQEFRGPHRVAVWLSSLVHYCFLADQRTETVMLEPRADNHKVIHYLQQAGFYKEGEVTFPHKQSALMKIKRDQWECPAI</sequence>
<dbReference type="Proteomes" id="UP000235023">
    <property type="component" value="Unassembled WGS sequence"/>
</dbReference>
<reference evidence="5" key="1">
    <citation type="submission" date="2017-12" db="EMBL/GenBank/DDBJ databases">
        <authorList>
            <consortium name="DOE Joint Genome Institute"/>
            <person name="Mondo S.J."/>
            <person name="Kjaerbolling I."/>
            <person name="Vesth T.C."/>
            <person name="Frisvad J.C."/>
            <person name="Nybo J.L."/>
            <person name="Theobald S."/>
            <person name="Kuo A."/>
            <person name="Bowyer P."/>
            <person name="Matsuda Y."/>
            <person name="Lyhne E.K."/>
            <person name="Kogle M.E."/>
            <person name="Clum A."/>
            <person name="Lipzen A."/>
            <person name="Salamov A."/>
            <person name="Ngan C.Y."/>
            <person name="Daum C."/>
            <person name="Chiniquy J."/>
            <person name="Barry K."/>
            <person name="LaButti K."/>
            <person name="Haridas S."/>
            <person name="Simmons B.A."/>
            <person name="Magnuson J.K."/>
            <person name="Mortensen U.H."/>
            <person name="Larsen T.O."/>
            <person name="Grigoriev I.V."/>
            <person name="Baker S.E."/>
            <person name="Andersen M.R."/>
            <person name="Nordberg H.P."/>
            <person name="Cantor M.N."/>
            <person name="Hua S.X."/>
        </authorList>
    </citation>
    <scope>NUCLEOTIDE SEQUENCE [LARGE SCALE GENOMIC DNA]</scope>
    <source>
        <strain evidence="5">IBT 19404</strain>
    </source>
</reference>
<dbReference type="InterPro" id="IPR019432">
    <property type="entry name" value="Acyltransferase_MbtK/IucB-like"/>
</dbReference>
<keyword evidence="4" id="KW-0012">Acyltransferase</keyword>
<gene>
    <name evidence="4" type="ORF">BDW42DRAFT_162765</name>
</gene>
<evidence type="ECO:0000256" key="2">
    <source>
        <dbReference type="SAM" id="MobiDB-lite"/>
    </source>
</evidence>
<dbReference type="EMBL" id="KZ559511">
    <property type="protein sequence ID" value="PLN84508.1"/>
    <property type="molecule type" value="Genomic_DNA"/>
</dbReference>
<feature type="domain" description="Acyltransferase MbtK/IucB-like conserved" evidence="3">
    <location>
        <begin position="359"/>
        <end position="408"/>
    </location>
</feature>
<dbReference type="SMART" id="SM01006">
    <property type="entry name" value="AlcB"/>
    <property type="match status" value="1"/>
</dbReference>
<dbReference type="Pfam" id="PF13523">
    <property type="entry name" value="Acetyltransf_8"/>
    <property type="match status" value="1"/>
</dbReference>
<accession>A0A2J5I3R4</accession>
<name>A0A2J5I3R4_9EURO</name>
<dbReference type="GO" id="GO:0019290">
    <property type="term" value="P:siderophore biosynthetic process"/>
    <property type="evidence" value="ECO:0007669"/>
    <property type="project" value="InterPro"/>
</dbReference>
<dbReference type="SUPFAM" id="SSF55729">
    <property type="entry name" value="Acyl-CoA N-acyltransferases (Nat)"/>
    <property type="match status" value="1"/>
</dbReference>
<dbReference type="GO" id="GO:0016410">
    <property type="term" value="F:N-acyltransferase activity"/>
    <property type="evidence" value="ECO:0007669"/>
    <property type="project" value="TreeGrafter"/>
</dbReference>
<dbReference type="FunFam" id="3.40.630.30:FF:000104">
    <property type="entry name" value="Aerobactin siderophore biosynthesis protein"/>
    <property type="match status" value="1"/>
</dbReference>
<protein>
    <submittedName>
        <fullName evidence="4">Acyl-CoA N-acyltransferase</fullName>
    </submittedName>
</protein>